<sequence length="95" mass="10239">MSTTTPSPTRADRFRARVAEEYDLDSLGPADVEALDEIAVAMRMLDTIRTALADAPLVEVRQGGARVSPLVVEERLRASALSAALARFPVLADED</sequence>
<evidence type="ECO:0000313" key="1">
    <source>
        <dbReference type="EMBL" id="MFD1248496.1"/>
    </source>
</evidence>
<accession>A0ABW3VZJ1</accession>
<dbReference type="EMBL" id="JBHTLX010000016">
    <property type="protein sequence ID" value="MFD1248496.1"/>
    <property type="molecule type" value="Genomic_DNA"/>
</dbReference>
<gene>
    <name evidence="1" type="ORF">ACFQ3F_11925</name>
</gene>
<proteinExistence type="predicted"/>
<keyword evidence="2" id="KW-1185">Reference proteome</keyword>
<reference evidence="2" key="1">
    <citation type="journal article" date="2019" name="Int. J. Syst. Evol. Microbiol.">
        <title>The Global Catalogue of Microorganisms (GCM) 10K type strain sequencing project: providing services to taxonomists for standard genome sequencing and annotation.</title>
        <authorList>
            <consortium name="The Broad Institute Genomics Platform"/>
            <consortium name="The Broad Institute Genome Sequencing Center for Infectious Disease"/>
            <person name="Wu L."/>
            <person name="Ma J."/>
        </authorList>
    </citation>
    <scope>NUCLEOTIDE SEQUENCE [LARGE SCALE GENOMIC DNA]</scope>
    <source>
        <strain evidence="2">CCUG 52478</strain>
    </source>
</reference>
<organism evidence="1 2">
    <name type="scientific">Nocardioides ginsengisoli</name>
    <dbReference type="NCBI Taxonomy" id="363868"/>
    <lineage>
        <taxon>Bacteria</taxon>
        <taxon>Bacillati</taxon>
        <taxon>Actinomycetota</taxon>
        <taxon>Actinomycetes</taxon>
        <taxon>Propionibacteriales</taxon>
        <taxon>Nocardioidaceae</taxon>
        <taxon>Nocardioides</taxon>
    </lineage>
</organism>
<name>A0ABW3VZJ1_9ACTN</name>
<comment type="caution">
    <text evidence="1">The sequence shown here is derived from an EMBL/GenBank/DDBJ whole genome shotgun (WGS) entry which is preliminary data.</text>
</comment>
<protein>
    <submittedName>
        <fullName evidence="1">Uncharacterized protein</fullName>
    </submittedName>
</protein>
<evidence type="ECO:0000313" key="2">
    <source>
        <dbReference type="Proteomes" id="UP001597229"/>
    </source>
</evidence>
<dbReference type="Proteomes" id="UP001597229">
    <property type="component" value="Unassembled WGS sequence"/>
</dbReference>
<dbReference type="RefSeq" id="WP_367918007.1">
    <property type="nucleotide sequence ID" value="NZ_BAABAC010000006.1"/>
</dbReference>